<feature type="binding site" evidence="14">
    <location>
        <position position="81"/>
    </location>
    <ligand>
        <name>Fe cation</name>
        <dbReference type="ChEBI" id="CHEBI:24875"/>
    </ligand>
</feature>
<evidence type="ECO:0000256" key="12">
    <source>
        <dbReference type="ARBA" id="ARBA00030600"/>
    </source>
</evidence>
<keyword evidence="9 14" id="KW-0408">Iron</keyword>
<evidence type="ECO:0000256" key="2">
    <source>
        <dbReference type="ARBA" id="ARBA00007311"/>
    </source>
</evidence>
<evidence type="ECO:0000256" key="4">
    <source>
        <dbReference type="ARBA" id="ARBA00012240"/>
    </source>
</evidence>
<keyword evidence="16" id="KW-1185">Reference proteome</keyword>
<evidence type="ECO:0000256" key="1">
    <source>
        <dbReference type="ARBA" id="ARBA00000297"/>
    </source>
</evidence>
<keyword evidence="8 14" id="KW-0071">Autoinducer synthesis</keyword>
<comment type="cofactor">
    <cofactor evidence="14">
        <name>Fe cation</name>
        <dbReference type="ChEBI" id="CHEBI:24875"/>
    </cofactor>
    <text evidence="14">Binds 1 Fe cation per subunit.</text>
</comment>
<evidence type="ECO:0000256" key="7">
    <source>
        <dbReference type="ARBA" id="ARBA00022723"/>
    </source>
</evidence>
<evidence type="ECO:0000256" key="3">
    <source>
        <dbReference type="ARBA" id="ARBA00011738"/>
    </source>
</evidence>
<keyword evidence="7 14" id="KW-0479">Metal-binding</keyword>
<gene>
    <name evidence="14 15" type="primary">luxS</name>
    <name evidence="15" type="ORF">GCM10008955_27600</name>
</gene>
<dbReference type="Pfam" id="PF02664">
    <property type="entry name" value="LuxS"/>
    <property type="match status" value="1"/>
</dbReference>
<evidence type="ECO:0000256" key="5">
    <source>
        <dbReference type="ARBA" id="ARBA00015130"/>
    </source>
</evidence>
<keyword evidence="6 14" id="KW-0673">Quorum sensing</keyword>
<evidence type="ECO:0000313" key="15">
    <source>
        <dbReference type="EMBL" id="GGK32171.1"/>
    </source>
</evidence>
<accession>A0ABQ2EY78</accession>
<keyword evidence="10 14" id="KW-0456">Lyase</keyword>
<evidence type="ECO:0000256" key="13">
    <source>
        <dbReference type="ARBA" id="ARBA00031777"/>
    </source>
</evidence>
<evidence type="ECO:0000256" key="9">
    <source>
        <dbReference type="ARBA" id="ARBA00023004"/>
    </source>
</evidence>
<evidence type="ECO:0000256" key="8">
    <source>
        <dbReference type="ARBA" id="ARBA00022929"/>
    </source>
</evidence>
<protein>
    <recommendedName>
        <fullName evidence="5 14">S-ribosylhomocysteine lyase</fullName>
        <ecNumber evidence="4 14">4.4.1.21</ecNumber>
    </recommendedName>
    <alternativeName>
        <fullName evidence="12 14">AI-2 synthesis protein</fullName>
    </alternativeName>
    <alternativeName>
        <fullName evidence="13 14">Autoinducer-2 production protein LuxS</fullName>
    </alternativeName>
</protein>
<comment type="subunit">
    <text evidence="3 14">Homodimer.</text>
</comment>
<organism evidence="15 16">
    <name type="scientific">Deinococcus malanensis</name>
    <dbReference type="NCBI Taxonomy" id="1706855"/>
    <lineage>
        <taxon>Bacteria</taxon>
        <taxon>Thermotogati</taxon>
        <taxon>Deinococcota</taxon>
        <taxon>Deinococci</taxon>
        <taxon>Deinococcales</taxon>
        <taxon>Deinococcaceae</taxon>
        <taxon>Deinococcus</taxon>
    </lineage>
</organism>
<dbReference type="EMBL" id="BMPP01000011">
    <property type="protein sequence ID" value="GGK32171.1"/>
    <property type="molecule type" value="Genomic_DNA"/>
</dbReference>
<comment type="caution">
    <text evidence="15">The sequence shown here is derived from an EMBL/GenBank/DDBJ whole genome shotgun (WGS) entry which is preliminary data.</text>
</comment>
<dbReference type="HAMAP" id="MF_00091">
    <property type="entry name" value="LuxS"/>
    <property type="match status" value="1"/>
</dbReference>
<dbReference type="Gene3D" id="3.30.1360.80">
    <property type="entry name" value="S-ribosylhomocysteinase (LuxS)"/>
    <property type="match status" value="1"/>
</dbReference>
<dbReference type="InterPro" id="IPR011249">
    <property type="entry name" value="Metalloenz_LuxS/M16"/>
</dbReference>
<dbReference type="EC" id="4.4.1.21" evidence="4 14"/>
<evidence type="ECO:0000256" key="10">
    <source>
        <dbReference type="ARBA" id="ARBA00023239"/>
    </source>
</evidence>
<evidence type="ECO:0000256" key="11">
    <source>
        <dbReference type="ARBA" id="ARBA00024654"/>
    </source>
</evidence>
<dbReference type="InterPro" id="IPR003815">
    <property type="entry name" value="S-ribosylhomocysteinase"/>
</dbReference>
<dbReference type="PRINTS" id="PR01487">
    <property type="entry name" value="LUXSPROTEIN"/>
</dbReference>
<evidence type="ECO:0000256" key="6">
    <source>
        <dbReference type="ARBA" id="ARBA00022654"/>
    </source>
</evidence>
<dbReference type="PIRSF" id="PIRSF006160">
    <property type="entry name" value="AI2"/>
    <property type="match status" value="1"/>
</dbReference>
<dbReference type="PANTHER" id="PTHR35799">
    <property type="entry name" value="S-RIBOSYLHOMOCYSTEINE LYASE"/>
    <property type="match status" value="1"/>
</dbReference>
<dbReference type="NCBIfam" id="NF002606">
    <property type="entry name" value="PRK02260.2-4"/>
    <property type="match status" value="1"/>
</dbReference>
<proteinExistence type="inferred from homology"/>
<feature type="binding site" evidence="14">
    <location>
        <position position="77"/>
    </location>
    <ligand>
        <name>Fe cation</name>
        <dbReference type="ChEBI" id="CHEBI:24875"/>
    </ligand>
</feature>
<dbReference type="SUPFAM" id="SSF63411">
    <property type="entry name" value="LuxS/MPP-like metallohydrolase"/>
    <property type="match status" value="1"/>
</dbReference>
<feature type="binding site" evidence="14">
    <location>
        <position position="145"/>
    </location>
    <ligand>
        <name>Fe cation</name>
        <dbReference type="ChEBI" id="CHEBI:24875"/>
    </ligand>
</feature>
<sequence>MTLTLPACTWITFADIRTLENRAMANVESFDLDHTRVQAPYVRLAGVKTTPRGDSISKYDLRLLQPNQGAIDPAAIHTLEHLLAGYLRDHLQEVVDVSPMGCRTGMYMAVIGTPDEQGVLRAFEAALQDTAAHDRPIPGVSELECGNFRDHDLQAARQHARQALSQGLKIQQTVLLQR</sequence>
<comment type="function">
    <text evidence="11 14">Involved in the synthesis of autoinducer 2 (AI-2) which is secreted by bacteria and is used to communicate both the cell density and the metabolic potential of the environment. The regulation of gene expression in response to changes in cell density is called quorum sensing. Catalyzes the transformation of S-ribosylhomocysteine (RHC) to homocysteine (HC) and 4,5-dihydroxy-2,3-pentadione (DPD).</text>
</comment>
<evidence type="ECO:0000256" key="14">
    <source>
        <dbReference type="HAMAP-Rule" id="MF_00091"/>
    </source>
</evidence>
<name>A0ABQ2EY78_9DEIO</name>
<comment type="similarity">
    <text evidence="2 14">Belongs to the LuxS family.</text>
</comment>
<evidence type="ECO:0000313" key="16">
    <source>
        <dbReference type="Proteomes" id="UP000647587"/>
    </source>
</evidence>
<comment type="catalytic activity">
    <reaction evidence="1 14">
        <text>S-(5-deoxy-D-ribos-5-yl)-L-homocysteine = (S)-4,5-dihydroxypentane-2,3-dione + L-homocysteine</text>
        <dbReference type="Rhea" id="RHEA:17753"/>
        <dbReference type="ChEBI" id="CHEBI:29484"/>
        <dbReference type="ChEBI" id="CHEBI:58195"/>
        <dbReference type="ChEBI" id="CHEBI:58199"/>
        <dbReference type="EC" id="4.4.1.21"/>
    </reaction>
</comment>
<dbReference type="Proteomes" id="UP000647587">
    <property type="component" value="Unassembled WGS sequence"/>
</dbReference>
<dbReference type="InterPro" id="IPR037005">
    <property type="entry name" value="LuxS_sf"/>
</dbReference>
<dbReference type="PANTHER" id="PTHR35799:SF1">
    <property type="entry name" value="S-RIBOSYLHOMOCYSTEINE LYASE"/>
    <property type="match status" value="1"/>
</dbReference>
<dbReference type="GO" id="GO:0016829">
    <property type="term" value="F:lyase activity"/>
    <property type="evidence" value="ECO:0007669"/>
    <property type="project" value="UniProtKB-KW"/>
</dbReference>
<reference evidence="16" key="1">
    <citation type="journal article" date="2019" name="Int. J. Syst. Evol. Microbiol.">
        <title>The Global Catalogue of Microorganisms (GCM) 10K type strain sequencing project: providing services to taxonomists for standard genome sequencing and annotation.</title>
        <authorList>
            <consortium name="The Broad Institute Genomics Platform"/>
            <consortium name="The Broad Institute Genome Sequencing Center for Infectious Disease"/>
            <person name="Wu L."/>
            <person name="Ma J."/>
        </authorList>
    </citation>
    <scope>NUCLEOTIDE SEQUENCE [LARGE SCALE GENOMIC DNA]</scope>
    <source>
        <strain evidence="16">JCM 30331</strain>
    </source>
</reference>